<comment type="function">
    <text evidence="6">Synthesizes alpha-1,4-glucan chains using ADP-glucose.</text>
</comment>
<evidence type="ECO:0000256" key="4">
    <source>
        <dbReference type="ARBA" id="ARBA00022679"/>
    </source>
</evidence>
<dbReference type="HAMAP" id="MF_00484">
    <property type="entry name" value="Glycogen_synth"/>
    <property type="match status" value="1"/>
</dbReference>
<dbReference type="EC" id="2.4.1.21" evidence="6"/>
<dbReference type="Pfam" id="PF13692">
    <property type="entry name" value="Glyco_trans_1_4"/>
    <property type="match status" value="1"/>
</dbReference>
<comment type="similarity">
    <text evidence="2 6">Belongs to the glycosyltransferase 1 family. Bacterial/plant glycogen synthase subfamily.</text>
</comment>
<dbReference type="InterPro" id="IPR011835">
    <property type="entry name" value="GS/SS"/>
</dbReference>
<dbReference type="PANTHER" id="PTHR45825">
    <property type="entry name" value="GRANULE-BOUND STARCH SYNTHASE 1, CHLOROPLASTIC/AMYLOPLASTIC"/>
    <property type="match status" value="1"/>
</dbReference>
<dbReference type="RefSeq" id="WP_283443524.1">
    <property type="nucleotide sequence ID" value="NZ_FXUL01000014.1"/>
</dbReference>
<keyword evidence="5 6" id="KW-0320">Glycogen biosynthesis</keyword>
<dbReference type="EMBL" id="FXUL01000014">
    <property type="protein sequence ID" value="SMP68723.1"/>
    <property type="molecule type" value="Genomic_DNA"/>
</dbReference>
<dbReference type="CDD" id="cd03791">
    <property type="entry name" value="GT5_Glycogen_synthase_DULL1-like"/>
    <property type="match status" value="1"/>
</dbReference>
<evidence type="ECO:0000256" key="3">
    <source>
        <dbReference type="ARBA" id="ARBA00022676"/>
    </source>
</evidence>
<evidence type="ECO:0000256" key="5">
    <source>
        <dbReference type="ARBA" id="ARBA00023056"/>
    </source>
</evidence>
<organism evidence="8 9">
    <name type="scientific">Noviherbaspirillum suwonense</name>
    <dbReference type="NCBI Taxonomy" id="1224511"/>
    <lineage>
        <taxon>Bacteria</taxon>
        <taxon>Pseudomonadati</taxon>
        <taxon>Pseudomonadota</taxon>
        <taxon>Betaproteobacteria</taxon>
        <taxon>Burkholderiales</taxon>
        <taxon>Oxalobacteraceae</taxon>
        <taxon>Noviherbaspirillum</taxon>
    </lineage>
</organism>
<evidence type="ECO:0000259" key="7">
    <source>
        <dbReference type="Pfam" id="PF08323"/>
    </source>
</evidence>
<dbReference type="PANTHER" id="PTHR45825:SF11">
    <property type="entry name" value="ALPHA AMYLASE DOMAIN-CONTAINING PROTEIN"/>
    <property type="match status" value="1"/>
</dbReference>
<dbReference type="SUPFAM" id="SSF53756">
    <property type="entry name" value="UDP-Glycosyltransferase/glycogen phosphorylase"/>
    <property type="match status" value="1"/>
</dbReference>
<dbReference type="InterPro" id="IPR013534">
    <property type="entry name" value="Starch_synth_cat_dom"/>
</dbReference>
<comment type="pathway">
    <text evidence="6">Glycan biosynthesis; glycogen biosynthesis.</text>
</comment>
<protein>
    <recommendedName>
        <fullName evidence="6">Glycogen synthase</fullName>
        <ecNumber evidence="6">2.4.1.21</ecNumber>
    </recommendedName>
    <alternativeName>
        <fullName evidence="6">Starch [bacterial glycogen] synthase</fullName>
    </alternativeName>
</protein>
<dbReference type="Pfam" id="PF08323">
    <property type="entry name" value="Glyco_transf_5"/>
    <property type="match status" value="1"/>
</dbReference>
<reference evidence="8 9" key="1">
    <citation type="submission" date="2017-05" db="EMBL/GenBank/DDBJ databases">
        <authorList>
            <person name="Varghese N."/>
            <person name="Submissions S."/>
        </authorList>
    </citation>
    <scope>NUCLEOTIDE SEQUENCE [LARGE SCALE GENOMIC DNA]</scope>
    <source>
        <strain evidence="8 9">DSM 26001</strain>
    </source>
</reference>
<dbReference type="NCBIfam" id="NF001899">
    <property type="entry name" value="PRK00654.1-2"/>
    <property type="match status" value="1"/>
</dbReference>
<keyword evidence="3 6" id="KW-0328">Glycosyltransferase</keyword>
<dbReference type="Gene3D" id="3.40.50.2000">
    <property type="entry name" value="Glycogen Phosphorylase B"/>
    <property type="match status" value="2"/>
</dbReference>
<keyword evidence="4 6" id="KW-0808">Transferase</keyword>
<evidence type="ECO:0000256" key="6">
    <source>
        <dbReference type="HAMAP-Rule" id="MF_00484"/>
    </source>
</evidence>
<dbReference type="Proteomes" id="UP001158049">
    <property type="component" value="Unassembled WGS sequence"/>
</dbReference>
<gene>
    <name evidence="6" type="primary">glgA</name>
    <name evidence="8" type="ORF">SAMN06295970_11453</name>
</gene>
<proteinExistence type="inferred from homology"/>
<sequence length="486" mass="52631">MMRVLHVCAELYPLLKTGGLADVTGALPPALARQGCDARVLLPGFPALKNGIGAQQLVVDMSGYFGAEPVRLYRGVVPGAGTVAYVIDAPQFYDRPGNPYSDSFNQAYLDNDRRFALLGRVAAWLAEHGDGDWRPQVVHGHDWHAGIAMACIRAREHQMGRRVAGTVYTVHNLAYQGVFDASSFGALGLPDYFFNLYGLEFHGQVSFMKAGLYYADLLTTVSPTYAREIQQPEQGCGLDGLLASRSHDLHGILNGVDPAVWHPANDSLLAARYDASDMGGKRECRGALQAEFGLAQRDDGLLFCVVSRLTEQKGLQLVLAGLPALLERGGQLALLGSGEPGMEAAFLEAARQHPEAIGVRIGYDEALSHRIIAGADVILVPSRFEPCGLTQLYGLAYGTLPLVHRVGGLADSVVDCTLENLADDRATGFSFDQFELAGYDAAMRRAFALAARPADLAQVQRCAMRQQFSWDVAARQYLTLYEQVAV</sequence>
<dbReference type="NCBIfam" id="TIGR02095">
    <property type="entry name" value="glgA"/>
    <property type="match status" value="1"/>
</dbReference>
<feature type="domain" description="Starch synthase catalytic" evidence="7">
    <location>
        <begin position="3"/>
        <end position="243"/>
    </location>
</feature>
<evidence type="ECO:0000313" key="8">
    <source>
        <dbReference type="EMBL" id="SMP68723.1"/>
    </source>
</evidence>
<keyword evidence="9" id="KW-1185">Reference proteome</keyword>
<evidence type="ECO:0000256" key="2">
    <source>
        <dbReference type="ARBA" id="ARBA00010281"/>
    </source>
</evidence>
<evidence type="ECO:0000256" key="1">
    <source>
        <dbReference type="ARBA" id="ARBA00001478"/>
    </source>
</evidence>
<accession>A0ABY1QDZ1</accession>
<comment type="caution">
    <text evidence="8">The sequence shown here is derived from an EMBL/GenBank/DDBJ whole genome shotgun (WGS) entry which is preliminary data.</text>
</comment>
<name>A0ABY1QDZ1_9BURK</name>
<comment type="catalytic activity">
    <reaction evidence="1 6">
        <text>[(1-&gt;4)-alpha-D-glucosyl](n) + ADP-alpha-D-glucose = [(1-&gt;4)-alpha-D-glucosyl](n+1) + ADP + H(+)</text>
        <dbReference type="Rhea" id="RHEA:18189"/>
        <dbReference type="Rhea" id="RHEA-COMP:9584"/>
        <dbReference type="Rhea" id="RHEA-COMP:9587"/>
        <dbReference type="ChEBI" id="CHEBI:15378"/>
        <dbReference type="ChEBI" id="CHEBI:15444"/>
        <dbReference type="ChEBI" id="CHEBI:57498"/>
        <dbReference type="ChEBI" id="CHEBI:456216"/>
        <dbReference type="EC" id="2.4.1.21"/>
    </reaction>
</comment>
<evidence type="ECO:0000313" key="9">
    <source>
        <dbReference type="Proteomes" id="UP001158049"/>
    </source>
</evidence>
<feature type="binding site" evidence="6">
    <location>
        <position position="16"/>
    </location>
    <ligand>
        <name>ADP-alpha-D-glucose</name>
        <dbReference type="ChEBI" id="CHEBI:57498"/>
    </ligand>
</feature>